<protein>
    <recommendedName>
        <fullName evidence="4">PknH-like extracellular domain-containing protein</fullName>
    </recommendedName>
</protein>
<sequence length="299" mass="31628">MGMGMIRARRTVLIVLTAAGLSGACAAPDRAADTPPPLGEVRPVSSGADIVLPFRDYQMSAAQLDIVERATTVMARTCVQRFGLDWPLPRTEPTEAAVVGDANRYGIIDRAEVVQRGYHPPPEPQRAPDDTPPSLDAVAVYAGKGASVVAGRPVPEGGCVGEARRQLAQGAPAGLSGAEFADLDQQIFLRAQADDRVSAAMANWRACMATSGYHYTDVWAANNDARWATAQPAPGEIATATTDLDCRDASNLVAIWLAVESAYQRQAIAGRSAEFDATATKLRIMVENASRIVAAPISN</sequence>
<proteinExistence type="predicted"/>
<feature type="signal peptide" evidence="1">
    <location>
        <begin position="1"/>
        <end position="26"/>
    </location>
</feature>
<evidence type="ECO:0000256" key="1">
    <source>
        <dbReference type="SAM" id="SignalP"/>
    </source>
</evidence>
<dbReference type="PROSITE" id="PS51257">
    <property type="entry name" value="PROKAR_LIPOPROTEIN"/>
    <property type="match status" value="1"/>
</dbReference>
<evidence type="ECO:0000313" key="3">
    <source>
        <dbReference type="Proteomes" id="UP000192674"/>
    </source>
</evidence>
<evidence type="ECO:0008006" key="4">
    <source>
        <dbReference type="Google" id="ProtNLM"/>
    </source>
</evidence>
<name>A0A1W2BBS4_KIBAR</name>
<evidence type="ECO:0000313" key="2">
    <source>
        <dbReference type="EMBL" id="SMC70415.1"/>
    </source>
</evidence>
<reference evidence="2 3" key="1">
    <citation type="submission" date="2017-04" db="EMBL/GenBank/DDBJ databases">
        <authorList>
            <person name="Afonso C.L."/>
            <person name="Miller P.J."/>
            <person name="Scott M.A."/>
            <person name="Spackman E."/>
            <person name="Goraichik I."/>
            <person name="Dimitrov K.M."/>
            <person name="Suarez D.L."/>
            <person name="Swayne D.E."/>
        </authorList>
    </citation>
    <scope>NUCLEOTIDE SEQUENCE [LARGE SCALE GENOMIC DNA]</scope>
    <source>
        <strain evidence="2 3">DSM 43828</strain>
    </source>
</reference>
<accession>A0A1W2BBS4</accession>
<dbReference type="Proteomes" id="UP000192674">
    <property type="component" value="Unassembled WGS sequence"/>
</dbReference>
<organism evidence="2 3">
    <name type="scientific">Kibdelosporangium aridum</name>
    <dbReference type="NCBI Taxonomy" id="2030"/>
    <lineage>
        <taxon>Bacteria</taxon>
        <taxon>Bacillati</taxon>
        <taxon>Actinomycetota</taxon>
        <taxon>Actinomycetes</taxon>
        <taxon>Pseudonocardiales</taxon>
        <taxon>Pseudonocardiaceae</taxon>
        <taxon>Kibdelosporangium</taxon>
    </lineage>
</organism>
<keyword evidence="1" id="KW-0732">Signal</keyword>
<keyword evidence="3" id="KW-1185">Reference proteome</keyword>
<gene>
    <name evidence="2" type="ORF">SAMN05661093_01558</name>
</gene>
<dbReference type="EMBL" id="FWXV01000001">
    <property type="protein sequence ID" value="SMC70415.1"/>
    <property type="molecule type" value="Genomic_DNA"/>
</dbReference>
<feature type="chain" id="PRO_5012416012" description="PknH-like extracellular domain-containing protein" evidence="1">
    <location>
        <begin position="27"/>
        <end position="299"/>
    </location>
</feature>
<dbReference type="AlphaFoldDB" id="A0A1W2BBS4"/>